<evidence type="ECO:0000313" key="2">
    <source>
        <dbReference type="Proteomes" id="UP000249913"/>
    </source>
</evidence>
<gene>
    <name evidence="1" type="ORF">NCTC7878_02109</name>
</gene>
<keyword evidence="1" id="KW-0067">ATP-binding</keyword>
<organism evidence="1 2">
    <name type="scientific">Staphylococcus aureus</name>
    <dbReference type="NCBI Taxonomy" id="1280"/>
    <lineage>
        <taxon>Bacteria</taxon>
        <taxon>Bacillati</taxon>
        <taxon>Bacillota</taxon>
        <taxon>Bacilli</taxon>
        <taxon>Bacillales</taxon>
        <taxon>Staphylococcaceae</taxon>
        <taxon>Staphylococcus</taxon>
    </lineage>
</organism>
<dbReference type="AlphaFoldDB" id="A0A2X2K2L5"/>
<evidence type="ECO:0000313" key="1">
    <source>
        <dbReference type="EMBL" id="SPZ98706.1"/>
    </source>
</evidence>
<accession>A0A2X2K2L5</accession>
<keyword evidence="1" id="KW-0378">Hydrolase</keyword>
<name>A0A2X2K2L5_STAAU</name>
<dbReference type="EMBL" id="UAUX01000009">
    <property type="protein sequence ID" value="SPZ98706.1"/>
    <property type="molecule type" value="Genomic_DNA"/>
</dbReference>
<sequence length="57" mass="6504">MIKLFVKIALSKKQQGTRWDFMSQLLNDTLSAWLLIESLSPGEVNFTAEDILSAEKF</sequence>
<dbReference type="GO" id="GO:0004386">
    <property type="term" value="F:helicase activity"/>
    <property type="evidence" value="ECO:0007669"/>
    <property type="project" value="UniProtKB-KW"/>
</dbReference>
<keyword evidence="1" id="KW-0347">Helicase</keyword>
<proteinExistence type="predicted"/>
<protein>
    <submittedName>
        <fullName evidence="1">Superfamily I DNA/RNA helicase protein</fullName>
    </submittedName>
</protein>
<dbReference type="Proteomes" id="UP000249913">
    <property type="component" value="Unassembled WGS sequence"/>
</dbReference>
<keyword evidence="1" id="KW-0547">Nucleotide-binding</keyword>
<reference evidence="1 2" key="1">
    <citation type="submission" date="2018-06" db="EMBL/GenBank/DDBJ databases">
        <authorList>
            <consortium name="Pathogen Informatics"/>
            <person name="Doyle S."/>
        </authorList>
    </citation>
    <scope>NUCLEOTIDE SEQUENCE [LARGE SCALE GENOMIC DNA]</scope>
    <source>
        <strain evidence="1 2">NCTC7878</strain>
    </source>
</reference>